<gene>
    <name evidence="2" type="ORF">KI387_024147</name>
</gene>
<dbReference type="EMBL" id="JAHRHJ020000005">
    <property type="protein sequence ID" value="KAH9315520.1"/>
    <property type="molecule type" value="Genomic_DNA"/>
</dbReference>
<feature type="non-terminal residue" evidence="2">
    <location>
        <position position="56"/>
    </location>
</feature>
<keyword evidence="3" id="KW-1185">Reference proteome</keyword>
<comment type="caution">
    <text evidence="2">The sequence shown here is derived from an EMBL/GenBank/DDBJ whole genome shotgun (WGS) entry which is preliminary data.</text>
</comment>
<proteinExistence type="predicted"/>
<protein>
    <submittedName>
        <fullName evidence="2">Uncharacterized protein</fullName>
    </submittedName>
</protein>
<evidence type="ECO:0000313" key="2">
    <source>
        <dbReference type="EMBL" id="KAH9315520.1"/>
    </source>
</evidence>
<feature type="compositionally biased region" description="Acidic residues" evidence="1">
    <location>
        <begin position="33"/>
        <end position="47"/>
    </location>
</feature>
<name>A0AA38G588_TAXCH</name>
<feature type="region of interest" description="Disordered" evidence="1">
    <location>
        <begin position="33"/>
        <end position="56"/>
    </location>
</feature>
<dbReference type="Proteomes" id="UP000824469">
    <property type="component" value="Unassembled WGS sequence"/>
</dbReference>
<organism evidence="2 3">
    <name type="scientific">Taxus chinensis</name>
    <name type="common">Chinese yew</name>
    <name type="synonym">Taxus wallichiana var. chinensis</name>
    <dbReference type="NCBI Taxonomy" id="29808"/>
    <lineage>
        <taxon>Eukaryota</taxon>
        <taxon>Viridiplantae</taxon>
        <taxon>Streptophyta</taxon>
        <taxon>Embryophyta</taxon>
        <taxon>Tracheophyta</taxon>
        <taxon>Spermatophyta</taxon>
        <taxon>Pinopsida</taxon>
        <taxon>Pinidae</taxon>
        <taxon>Conifers II</taxon>
        <taxon>Cupressales</taxon>
        <taxon>Taxaceae</taxon>
        <taxon>Taxus</taxon>
    </lineage>
</organism>
<accession>A0AA38G588</accession>
<dbReference type="AlphaFoldDB" id="A0AA38G588"/>
<feature type="non-terminal residue" evidence="2">
    <location>
        <position position="1"/>
    </location>
</feature>
<sequence length="56" mass="6563">PKFQNMKYLEDEFKLPGMPKGKYTVGTLEEEDVLPVEEEEEEEEEIHEDIGGLEHK</sequence>
<reference evidence="2 3" key="1">
    <citation type="journal article" date="2021" name="Nat. Plants">
        <title>The Taxus genome provides insights into paclitaxel biosynthesis.</title>
        <authorList>
            <person name="Xiong X."/>
            <person name="Gou J."/>
            <person name="Liao Q."/>
            <person name="Li Y."/>
            <person name="Zhou Q."/>
            <person name="Bi G."/>
            <person name="Li C."/>
            <person name="Du R."/>
            <person name="Wang X."/>
            <person name="Sun T."/>
            <person name="Guo L."/>
            <person name="Liang H."/>
            <person name="Lu P."/>
            <person name="Wu Y."/>
            <person name="Zhang Z."/>
            <person name="Ro D.K."/>
            <person name="Shang Y."/>
            <person name="Huang S."/>
            <person name="Yan J."/>
        </authorList>
    </citation>
    <scope>NUCLEOTIDE SEQUENCE [LARGE SCALE GENOMIC DNA]</scope>
    <source>
        <strain evidence="2">Ta-2019</strain>
    </source>
</reference>
<evidence type="ECO:0000313" key="3">
    <source>
        <dbReference type="Proteomes" id="UP000824469"/>
    </source>
</evidence>
<evidence type="ECO:0000256" key="1">
    <source>
        <dbReference type="SAM" id="MobiDB-lite"/>
    </source>
</evidence>